<keyword evidence="5 6" id="KW-0539">Nucleus</keyword>
<evidence type="ECO:0000256" key="4">
    <source>
        <dbReference type="ARBA" id="ARBA00023163"/>
    </source>
</evidence>
<keyword evidence="9" id="KW-1185">Reference proteome</keyword>
<evidence type="ECO:0000256" key="5">
    <source>
        <dbReference type="ARBA" id="ARBA00023242"/>
    </source>
</evidence>
<protein>
    <recommendedName>
        <fullName evidence="6">Nuclear transcription factor Y subunit</fullName>
    </recommendedName>
</protein>
<evidence type="ECO:0000256" key="7">
    <source>
        <dbReference type="SAM" id="MobiDB-lite"/>
    </source>
</evidence>
<dbReference type="PROSITE" id="PS51152">
    <property type="entry name" value="NFYA_HAP2_2"/>
    <property type="match status" value="1"/>
</dbReference>
<feature type="region of interest" description="Disordered" evidence="7">
    <location>
        <begin position="61"/>
        <end position="114"/>
    </location>
</feature>
<evidence type="ECO:0000256" key="1">
    <source>
        <dbReference type="ARBA" id="ARBA00004123"/>
    </source>
</evidence>
<accession>A0ABR0CLC2</accession>
<evidence type="ECO:0000313" key="8">
    <source>
        <dbReference type="EMBL" id="KAK4477927.1"/>
    </source>
</evidence>
<feature type="non-terminal residue" evidence="8">
    <location>
        <position position="1"/>
    </location>
</feature>
<dbReference type="Pfam" id="PF02045">
    <property type="entry name" value="CBFB_NFYA"/>
    <property type="match status" value="1"/>
</dbReference>
<proteinExistence type="inferred from homology"/>
<comment type="caution">
    <text evidence="8">The sequence shown here is derived from an EMBL/GenBank/DDBJ whole genome shotgun (WGS) entry which is preliminary data.</text>
</comment>
<evidence type="ECO:0000256" key="6">
    <source>
        <dbReference type="RuleBase" id="RU367155"/>
    </source>
</evidence>
<evidence type="ECO:0000313" key="9">
    <source>
        <dbReference type="Proteomes" id="UP001291926"/>
    </source>
</evidence>
<keyword evidence="2 6" id="KW-0805">Transcription regulation</keyword>
<dbReference type="InterPro" id="IPR001289">
    <property type="entry name" value="NFYA"/>
</dbReference>
<comment type="function">
    <text evidence="6">Component of the sequence-specific heterotrimeric transcription factor (NF-Y) which specifically recognizes a 5'-CCAAT-3' box motif found in the promoters of its target genes.</text>
</comment>
<dbReference type="Gene3D" id="6.10.250.2430">
    <property type="match status" value="1"/>
</dbReference>
<reference evidence="8 9" key="1">
    <citation type="journal article" date="2023" name="bioRxiv">
        <title>Genome report: Whole genome sequence and annotation of Penstemon davidsonii.</title>
        <authorList>
            <person name="Ostevik K.L."/>
            <person name="Alabady M."/>
            <person name="Zhang M."/>
            <person name="Rausher M.D."/>
        </authorList>
    </citation>
    <scope>NUCLEOTIDE SEQUENCE [LARGE SCALE GENOMIC DNA]</scope>
    <source>
        <strain evidence="8">DNT005</strain>
        <tissue evidence="8">Whole leaf</tissue>
    </source>
</reference>
<comment type="subunit">
    <text evidence="6">Heterotrimer.</text>
</comment>
<comment type="subcellular location">
    <subcellularLocation>
        <location evidence="1 6">Nucleus</location>
    </subcellularLocation>
</comment>
<evidence type="ECO:0000256" key="2">
    <source>
        <dbReference type="ARBA" id="ARBA00023015"/>
    </source>
</evidence>
<feature type="compositionally biased region" description="Polar residues" evidence="7">
    <location>
        <begin position="87"/>
        <end position="108"/>
    </location>
</feature>
<keyword evidence="3 6" id="KW-0238">DNA-binding</keyword>
<sequence>VHQELSGVPYPRIALPCVLPEEPVYMNAKQYHGIMRLRQLRAKAELEIKVSGVRKPCLPESRHLHAPRRARGCGGHFANTKKPESPDTPTSNAAQEESNNQGNSTHLQPLNDGE</sequence>
<comment type="similarity">
    <text evidence="6">Belongs to the NFYA/HAP2 subunit family.</text>
</comment>
<name>A0ABR0CLC2_9LAMI</name>
<dbReference type="Proteomes" id="UP001291926">
    <property type="component" value="Unassembled WGS sequence"/>
</dbReference>
<evidence type="ECO:0000256" key="3">
    <source>
        <dbReference type="ARBA" id="ARBA00023125"/>
    </source>
</evidence>
<organism evidence="8 9">
    <name type="scientific">Penstemon davidsonii</name>
    <dbReference type="NCBI Taxonomy" id="160366"/>
    <lineage>
        <taxon>Eukaryota</taxon>
        <taxon>Viridiplantae</taxon>
        <taxon>Streptophyta</taxon>
        <taxon>Embryophyta</taxon>
        <taxon>Tracheophyta</taxon>
        <taxon>Spermatophyta</taxon>
        <taxon>Magnoliopsida</taxon>
        <taxon>eudicotyledons</taxon>
        <taxon>Gunneridae</taxon>
        <taxon>Pentapetalae</taxon>
        <taxon>asterids</taxon>
        <taxon>lamiids</taxon>
        <taxon>Lamiales</taxon>
        <taxon>Plantaginaceae</taxon>
        <taxon>Cheloneae</taxon>
        <taxon>Penstemon</taxon>
    </lineage>
</organism>
<gene>
    <name evidence="8" type="ORF">RD792_017192</name>
</gene>
<dbReference type="SMART" id="SM00521">
    <property type="entry name" value="CBF"/>
    <property type="match status" value="1"/>
</dbReference>
<keyword evidence="4 6" id="KW-0804">Transcription</keyword>
<dbReference type="PRINTS" id="PR00616">
    <property type="entry name" value="CCAATSUBUNTB"/>
</dbReference>
<dbReference type="PANTHER" id="PTHR12632">
    <property type="entry name" value="TRANSCRIPTION FACTOR NF-Y ALPHA-RELATED"/>
    <property type="match status" value="1"/>
</dbReference>
<dbReference type="EMBL" id="JAYDYQ010002688">
    <property type="protein sequence ID" value="KAK4477927.1"/>
    <property type="molecule type" value="Genomic_DNA"/>
</dbReference>